<dbReference type="InterPro" id="IPR025857">
    <property type="entry name" value="MacB_PCD"/>
</dbReference>
<gene>
    <name evidence="10" type="ORF">ACFQGO_22425</name>
</gene>
<keyword evidence="4 7" id="KW-1133">Transmembrane helix</keyword>
<evidence type="ECO:0000256" key="3">
    <source>
        <dbReference type="ARBA" id="ARBA00022692"/>
    </source>
</evidence>
<accession>A0ABW1BBP5</accession>
<dbReference type="InterPro" id="IPR003838">
    <property type="entry name" value="ABC3_permease_C"/>
</dbReference>
<dbReference type="PANTHER" id="PTHR30572:SF4">
    <property type="entry name" value="ABC TRANSPORTER PERMEASE YTRF"/>
    <property type="match status" value="1"/>
</dbReference>
<comment type="similarity">
    <text evidence="6">Belongs to the ABC-4 integral membrane protein family.</text>
</comment>
<dbReference type="Pfam" id="PF12704">
    <property type="entry name" value="MacB_PCD"/>
    <property type="match status" value="1"/>
</dbReference>
<dbReference type="InterPro" id="IPR050250">
    <property type="entry name" value="Macrolide_Exporter_MacB"/>
</dbReference>
<feature type="transmembrane region" description="Helical" evidence="7">
    <location>
        <begin position="384"/>
        <end position="403"/>
    </location>
</feature>
<feature type="domain" description="ABC3 transporter permease C-terminal" evidence="8">
    <location>
        <begin position="301"/>
        <end position="413"/>
    </location>
</feature>
<dbReference type="Proteomes" id="UP001596112">
    <property type="component" value="Unassembled WGS sequence"/>
</dbReference>
<keyword evidence="2" id="KW-1003">Cell membrane</keyword>
<keyword evidence="3 7" id="KW-0812">Transmembrane</keyword>
<evidence type="ECO:0000259" key="9">
    <source>
        <dbReference type="Pfam" id="PF12704"/>
    </source>
</evidence>
<evidence type="ECO:0000256" key="7">
    <source>
        <dbReference type="SAM" id="Phobius"/>
    </source>
</evidence>
<dbReference type="RefSeq" id="WP_380967496.1">
    <property type="nucleotide sequence ID" value="NZ_JAQOSL010000042.1"/>
</dbReference>
<reference evidence="11" key="1">
    <citation type="journal article" date="2019" name="Int. J. Syst. Evol. Microbiol.">
        <title>The Global Catalogue of Microorganisms (GCM) 10K type strain sequencing project: providing services to taxonomists for standard genome sequencing and annotation.</title>
        <authorList>
            <consortium name="The Broad Institute Genomics Platform"/>
            <consortium name="The Broad Institute Genome Sequencing Center for Infectious Disease"/>
            <person name="Wu L."/>
            <person name="Ma J."/>
        </authorList>
    </citation>
    <scope>NUCLEOTIDE SEQUENCE [LARGE SCALE GENOMIC DNA]</scope>
    <source>
        <strain evidence="11">JCM 9918</strain>
    </source>
</reference>
<comment type="subcellular location">
    <subcellularLocation>
        <location evidence="1">Cell membrane</location>
        <topology evidence="1">Multi-pass membrane protein</topology>
    </subcellularLocation>
</comment>
<feature type="transmembrane region" description="Helical" evidence="7">
    <location>
        <begin position="296"/>
        <end position="322"/>
    </location>
</feature>
<keyword evidence="11" id="KW-1185">Reference proteome</keyword>
<evidence type="ECO:0000256" key="4">
    <source>
        <dbReference type="ARBA" id="ARBA00022989"/>
    </source>
</evidence>
<dbReference type="PANTHER" id="PTHR30572">
    <property type="entry name" value="MEMBRANE COMPONENT OF TRANSPORTER-RELATED"/>
    <property type="match status" value="1"/>
</dbReference>
<evidence type="ECO:0000256" key="5">
    <source>
        <dbReference type="ARBA" id="ARBA00023136"/>
    </source>
</evidence>
<feature type="transmembrane region" description="Helical" evidence="7">
    <location>
        <begin position="49"/>
        <end position="71"/>
    </location>
</feature>
<evidence type="ECO:0000256" key="6">
    <source>
        <dbReference type="ARBA" id="ARBA00038076"/>
    </source>
</evidence>
<name>A0ABW1BBP5_9ACTN</name>
<feature type="transmembrane region" description="Helical" evidence="7">
    <location>
        <begin position="349"/>
        <end position="372"/>
    </location>
</feature>
<evidence type="ECO:0000256" key="1">
    <source>
        <dbReference type="ARBA" id="ARBA00004651"/>
    </source>
</evidence>
<comment type="caution">
    <text evidence="10">The sequence shown here is derived from an EMBL/GenBank/DDBJ whole genome shotgun (WGS) entry which is preliminary data.</text>
</comment>
<dbReference type="EMBL" id="JBHSNZ010000015">
    <property type="protein sequence ID" value="MFC5810221.1"/>
    <property type="molecule type" value="Genomic_DNA"/>
</dbReference>
<keyword evidence="5 7" id="KW-0472">Membrane</keyword>
<evidence type="ECO:0000256" key="2">
    <source>
        <dbReference type="ARBA" id="ARBA00022475"/>
    </source>
</evidence>
<feature type="domain" description="MacB-like periplasmic core" evidence="9">
    <location>
        <begin position="50"/>
        <end position="262"/>
    </location>
</feature>
<evidence type="ECO:0000313" key="10">
    <source>
        <dbReference type="EMBL" id="MFC5810221.1"/>
    </source>
</evidence>
<evidence type="ECO:0000313" key="11">
    <source>
        <dbReference type="Proteomes" id="UP001596112"/>
    </source>
</evidence>
<protein>
    <submittedName>
        <fullName evidence="10">ABC transporter permease</fullName>
    </submittedName>
</protein>
<evidence type="ECO:0000259" key="8">
    <source>
        <dbReference type="Pfam" id="PF02687"/>
    </source>
</evidence>
<organism evidence="10 11">
    <name type="scientific">Streptomyces heilongjiangensis</name>
    <dbReference type="NCBI Taxonomy" id="945052"/>
    <lineage>
        <taxon>Bacteria</taxon>
        <taxon>Bacillati</taxon>
        <taxon>Actinomycetota</taxon>
        <taxon>Actinomycetes</taxon>
        <taxon>Kitasatosporales</taxon>
        <taxon>Streptomycetaceae</taxon>
        <taxon>Streptomyces</taxon>
    </lineage>
</organism>
<dbReference type="Pfam" id="PF02687">
    <property type="entry name" value="FtsX"/>
    <property type="match status" value="1"/>
</dbReference>
<proteinExistence type="inferred from homology"/>
<sequence length="420" mass="43500">MKHGPKGGERGERRVRRRLKDPVLRPVRLPFTDILRLGLLGIRTRGPRAALSALGISLGIATLVVVTAVPASSQRALMDRLSALGTDMLRVAPPADSDPPVVLPANADAMAARIGPVTSASAVANTHETVLRSDRADPSDASGISVLAARTDLLRSVHGRVRSGSFLSPTTGRFPTVVLGSRAAARLGYDRVRPDGQTGQVHIGGRWFAVIGILDPLPLAPDLDASVLVGWDAARDQLGFDGRPTVVYVTARESRIEAVRAVLPATVHPQLPGLVQVSRPSDALAAKRATQQTLSVLLLGLAGVALLVGGVGVANTMVVSVLERRREIGLRRALGASRRQIRGQFMAESVALSALGGCAGTALGAAVAAGYAVSQSWPVVFPRLALVAGVLAAVVVGVAAGLYPAARASRLPPTEALAAA</sequence>